<dbReference type="EMBL" id="BTGB01000009">
    <property type="protein sequence ID" value="GMM48946.1"/>
    <property type="molecule type" value="Genomic_DNA"/>
</dbReference>
<keyword evidence="3" id="KW-1185">Reference proteome</keyword>
<organism evidence="2 3">
    <name type="scientific">Pichia kluyveri</name>
    <name type="common">Yeast</name>
    <dbReference type="NCBI Taxonomy" id="36015"/>
    <lineage>
        <taxon>Eukaryota</taxon>
        <taxon>Fungi</taxon>
        <taxon>Dikarya</taxon>
        <taxon>Ascomycota</taxon>
        <taxon>Saccharomycotina</taxon>
        <taxon>Pichiomycetes</taxon>
        <taxon>Pichiales</taxon>
        <taxon>Pichiaceae</taxon>
        <taxon>Pichia</taxon>
    </lineage>
</organism>
<feature type="compositionally biased region" description="Low complexity" evidence="1">
    <location>
        <begin position="42"/>
        <end position="61"/>
    </location>
</feature>
<sequence length="289" mass="32569">MDTHLDQVMNVDNVEEGRINGRVSEHENGHENLNVQINGNNGDLSLENSSRSSGSSPSNDEPLLKSQLRMDLTQMDSEVAKVIMKIENIIDNNRDKTNNNSDNIQLMESIKNILLRLNLKNTLLKNEISSCKDEYQMERYMLLAQIEGLEKKLRIIQDENEQISSRNLKLIKYANTLKNEKLKVALTENHHLREHIAILESSIRNNTTNNNNNNNNNSGFSYLPSPLNTSSVLPISINNNNTTTNTNTISSTATPIQNAQILSPTNGGHMLDTLGRLASEYLNNEYPKE</sequence>
<feature type="compositionally biased region" description="Polar residues" evidence="1">
    <location>
        <begin position="31"/>
        <end position="41"/>
    </location>
</feature>
<reference evidence="2 3" key="1">
    <citation type="journal article" date="2023" name="Elife">
        <title>Identification of key yeast species and microbe-microbe interactions impacting larval growth of Drosophila in the wild.</title>
        <authorList>
            <person name="Mure A."/>
            <person name="Sugiura Y."/>
            <person name="Maeda R."/>
            <person name="Honda K."/>
            <person name="Sakurai N."/>
            <person name="Takahashi Y."/>
            <person name="Watada M."/>
            <person name="Katoh T."/>
            <person name="Gotoh A."/>
            <person name="Gotoh Y."/>
            <person name="Taniguchi I."/>
            <person name="Nakamura K."/>
            <person name="Hayashi T."/>
            <person name="Katayama T."/>
            <person name="Uemura T."/>
            <person name="Hattori Y."/>
        </authorList>
    </citation>
    <scope>NUCLEOTIDE SEQUENCE [LARGE SCALE GENOMIC DNA]</scope>
    <source>
        <strain evidence="2 3">PK-24</strain>
    </source>
</reference>
<evidence type="ECO:0000313" key="3">
    <source>
        <dbReference type="Proteomes" id="UP001378960"/>
    </source>
</evidence>
<comment type="caution">
    <text evidence="2">The sequence shown here is derived from an EMBL/GenBank/DDBJ whole genome shotgun (WGS) entry which is preliminary data.</text>
</comment>
<evidence type="ECO:0000256" key="1">
    <source>
        <dbReference type="SAM" id="MobiDB-lite"/>
    </source>
</evidence>
<dbReference type="AlphaFoldDB" id="A0AAV5RBJ2"/>
<evidence type="ECO:0000313" key="2">
    <source>
        <dbReference type="EMBL" id="GMM48946.1"/>
    </source>
</evidence>
<feature type="region of interest" description="Disordered" evidence="1">
    <location>
        <begin position="24"/>
        <end position="63"/>
    </location>
</feature>
<gene>
    <name evidence="2" type="ORF">DAPK24_055440</name>
</gene>
<dbReference type="Proteomes" id="UP001378960">
    <property type="component" value="Unassembled WGS sequence"/>
</dbReference>
<name>A0AAV5RBJ2_PICKL</name>
<accession>A0AAV5RBJ2</accession>
<protein>
    <recommendedName>
        <fullName evidence="4">Autophagy-related protein 16 domain-containing protein</fullName>
    </recommendedName>
</protein>
<evidence type="ECO:0008006" key="4">
    <source>
        <dbReference type="Google" id="ProtNLM"/>
    </source>
</evidence>
<proteinExistence type="predicted"/>